<evidence type="ECO:0000256" key="4">
    <source>
        <dbReference type="ARBA" id="ARBA00022692"/>
    </source>
</evidence>
<dbReference type="Proteomes" id="UP000252519">
    <property type="component" value="Unassembled WGS sequence"/>
</dbReference>
<keyword evidence="15" id="KW-1185">Reference proteome</keyword>
<comment type="subcellular location">
    <subcellularLocation>
        <location evidence="1">Mitochondrion inner membrane</location>
        <topology evidence="1">Single-pass membrane protein</topology>
    </subcellularLocation>
</comment>
<dbReference type="PANTHER" id="PTHR11504:SF0">
    <property type="entry name" value="CYTOCHROME C OXIDASE SUBUNIT"/>
    <property type="match status" value="1"/>
</dbReference>
<dbReference type="OrthoDB" id="5947505at2759"/>
<evidence type="ECO:0000256" key="13">
    <source>
        <dbReference type="SAM" id="Phobius"/>
    </source>
</evidence>
<reference evidence="14 15" key="1">
    <citation type="submission" date="2014-10" db="EMBL/GenBank/DDBJ databases">
        <title>Draft genome of the hookworm Ancylostoma caninum.</title>
        <authorList>
            <person name="Mitreva M."/>
        </authorList>
    </citation>
    <scope>NUCLEOTIDE SEQUENCE [LARGE SCALE GENOMIC DNA]</scope>
    <source>
        <strain evidence="14 15">Baltimore</strain>
    </source>
</reference>
<evidence type="ECO:0000313" key="15">
    <source>
        <dbReference type="Proteomes" id="UP000252519"/>
    </source>
</evidence>
<evidence type="ECO:0000256" key="3">
    <source>
        <dbReference type="ARBA" id="ARBA00005553"/>
    </source>
</evidence>
<dbReference type="GO" id="GO:0016491">
    <property type="term" value="F:oxidoreductase activity"/>
    <property type="evidence" value="ECO:0007669"/>
    <property type="project" value="UniProtKB-KW"/>
</dbReference>
<protein>
    <recommendedName>
        <fullName evidence="12">Cytochrome c oxidase subunit</fullName>
    </recommendedName>
    <alternativeName>
        <fullName evidence="12">Cytochrome c oxidase polypeptide VIa</fullName>
    </alternativeName>
</protein>
<dbReference type="STRING" id="29170.A0A368GV14"/>
<evidence type="ECO:0000256" key="10">
    <source>
        <dbReference type="ARBA" id="ARBA00023136"/>
    </source>
</evidence>
<dbReference type="InterPro" id="IPR001349">
    <property type="entry name" value="Cyt_c_oxidase_su6a"/>
</dbReference>
<evidence type="ECO:0000256" key="11">
    <source>
        <dbReference type="RuleBase" id="RU004396"/>
    </source>
</evidence>
<dbReference type="PROSITE" id="PS01329">
    <property type="entry name" value="COX6A"/>
    <property type="match status" value="1"/>
</dbReference>
<evidence type="ECO:0000256" key="6">
    <source>
        <dbReference type="ARBA" id="ARBA00022946"/>
    </source>
</evidence>
<evidence type="ECO:0000256" key="12">
    <source>
        <dbReference type="RuleBase" id="RU004397"/>
    </source>
</evidence>
<proteinExistence type="inferred from homology"/>
<dbReference type="UniPathway" id="UPA00705"/>
<gene>
    <name evidence="14" type="ORF">ANCCAN_05758</name>
</gene>
<feature type="transmembrane region" description="Helical" evidence="13">
    <location>
        <begin position="58"/>
        <end position="78"/>
    </location>
</feature>
<accession>A0A368GV14</accession>
<comment type="caution">
    <text evidence="14">The sequence shown here is derived from an EMBL/GenBank/DDBJ whole genome shotgun (WGS) entry which is preliminary data.</text>
</comment>
<keyword evidence="6" id="KW-0809">Transit peptide</keyword>
<keyword evidence="5 12" id="KW-0999">Mitochondrion inner membrane</keyword>
<dbReference type="Pfam" id="PF02046">
    <property type="entry name" value="COX6A"/>
    <property type="match status" value="1"/>
</dbReference>
<evidence type="ECO:0000256" key="7">
    <source>
        <dbReference type="ARBA" id="ARBA00022989"/>
    </source>
</evidence>
<dbReference type="InterPro" id="IPR018507">
    <property type="entry name" value="Cyt_c_oxidase_su6a_CS"/>
</dbReference>
<dbReference type="SUPFAM" id="SSF81411">
    <property type="entry name" value="Mitochondrial cytochrome c oxidase subunit VIa"/>
    <property type="match status" value="1"/>
</dbReference>
<evidence type="ECO:0000256" key="2">
    <source>
        <dbReference type="ARBA" id="ARBA00004673"/>
    </source>
</evidence>
<comment type="similarity">
    <text evidence="3 11">Belongs to the cytochrome c oxidase subunit 6A family.</text>
</comment>
<comment type="pathway">
    <text evidence="2">Energy metabolism; oxidative phosphorylation.</text>
</comment>
<keyword evidence="10 12" id="KW-0472">Membrane</keyword>
<keyword evidence="4 13" id="KW-0812">Transmembrane</keyword>
<dbReference type="AlphaFoldDB" id="A0A368GV14"/>
<evidence type="ECO:0000256" key="8">
    <source>
        <dbReference type="ARBA" id="ARBA00023002"/>
    </source>
</evidence>
<evidence type="ECO:0000256" key="5">
    <source>
        <dbReference type="ARBA" id="ARBA00022792"/>
    </source>
</evidence>
<keyword evidence="8" id="KW-0560">Oxidoreductase</keyword>
<evidence type="ECO:0000256" key="9">
    <source>
        <dbReference type="ARBA" id="ARBA00023128"/>
    </source>
</evidence>
<dbReference type="EMBL" id="JOJR01000050">
    <property type="protein sequence ID" value="RCN48212.1"/>
    <property type="molecule type" value="Genomic_DNA"/>
</dbReference>
<keyword evidence="9 12" id="KW-0496">Mitochondrion</keyword>
<dbReference type="GO" id="GO:0030234">
    <property type="term" value="F:enzyme regulator activity"/>
    <property type="evidence" value="ECO:0007669"/>
    <property type="project" value="TreeGrafter"/>
</dbReference>
<dbReference type="Gene3D" id="4.10.95.10">
    <property type="entry name" value="Cytochrome c oxidase, subunit VIa"/>
    <property type="match status" value="1"/>
</dbReference>
<dbReference type="PANTHER" id="PTHR11504">
    <property type="entry name" value="CYTOCHROME C OXIDASE POLYPEPTIDE VIA"/>
    <property type="match status" value="1"/>
</dbReference>
<organism evidence="14 15">
    <name type="scientific">Ancylostoma caninum</name>
    <name type="common">Dog hookworm</name>
    <dbReference type="NCBI Taxonomy" id="29170"/>
    <lineage>
        <taxon>Eukaryota</taxon>
        <taxon>Metazoa</taxon>
        <taxon>Ecdysozoa</taxon>
        <taxon>Nematoda</taxon>
        <taxon>Chromadorea</taxon>
        <taxon>Rhabditida</taxon>
        <taxon>Rhabditina</taxon>
        <taxon>Rhabditomorpha</taxon>
        <taxon>Strongyloidea</taxon>
        <taxon>Ancylostomatidae</taxon>
        <taxon>Ancylostomatinae</taxon>
        <taxon>Ancylostoma</taxon>
    </lineage>
</organism>
<dbReference type="GO" id="GO:0006123">
    <property type="term" value="P:mitochondrial electron transport, cytochrome c to oxygen"/>
    <property type="evidence" value="ECO:0007669"/>
    <property type="project" value="TreeGrafter"/>
</dbReference>
<keyword evidence="7 13" id="KW-1133">Transmembrane helix</keyword>
<dbReference type="InterPro" id="IPR036418">
    <property type="entry name" value="Cyt_c_oxidase_su6a_sf"/>
</dbReference>
<evidence type="ECO:0000256" key="1">
    <source>
        <dbReference type="ARBA" id="ARBA00004434"/>
    </source>
</evidence>
<dbReference type="GO" id="GO:0005743">
    <property type="term" value="C:mitochondrial inner membrane"/>
    <property type="evidence" value="ECO:0007669"/>
    <property type="project" value="UniProtKB-SubCell"/>
</dbReference>
<sequence>MLGLRRFVLPTHTLIARTIQTSSSRSKGFFGAGRDGYDHYKDNIKQVVKHGEPSRRRFMAIFCCIALPCLAAGMWVAYRDHKARYEQDRPPYIPYAFLNVRNKPFPWGDGNHSLFHNKAEQYVPGVGFEEERKKH</sequence>
<name>A0A368GV14_ANCCA</name>
<evidence type="ECO:0000313" key="14">
    <source>
        <dbReference type="EMBL" id="RCN48212.1"/>
    </source>
</evidence>